<dbReference type="OrthoDB" id="4069757at2759"/>
<feature type="region of interest" description="Disordered" evidence="1">
    <location>
        <begin position="194"/>
        <end position="238"/>
    </location>
</feature>
<gene>
    <name evidence="2" type="ORF">HG536_0A07410</name>
</gene>
<dbReference type="EMBL" id="CP059246">
    <property type="protein sequence ID" value="QLL30926.1"/>
    <property type="molecule type" value="Genomic_DNA"/>
</dbReference>
<keyword evidence="3" id="KW-1185">Reference proteome</keyword>
<proteinExistence type="predicted"/>
<feature type="region of interest" description="Disordered" evidence="1">
    <location>
        <begin position="102"/>
        <end position="123"/>
    </location>
</feature>
<evidence type="ECO:0000256" key="1">
    <source>
        <dbReference type="SAM" id="MobiDB-lite"/>
    </source>
</evidence>
<dbReference type="Proteomes" id="UP000515788">
    <property type="component" value="Chromosome 1"/>
</dbReference>
<name>A0A7G3ZBP0_9SACH</name>
<reference evidence="2 3" key="1">
    <citation type="submission" date="2020-06" db="EMBL/GenBank/DDBJ databases">
        <title>The yeast mating-type switching endonuclease HO is a domesticated member of an unorthodox homing genetic element family.</title>
        <authorList>
            <person name="Coughlan A.Y."/>
            <person name="Lombardi L."/>
            <person name="Braun-Galleani S."/>
            <person name="Martos A.R."/>
            <person name="Galeote V."/>
            <person name="Bigey F."/>
            <person name="Dequin S."/>
            <person name="Byrne K.P."/>
            <person name="Wolfe K.H."/>
        </authorList>
    </citation>
    <scope>NUCLEOTIDE SEQUENCE [LARGE SCALE GENOMIC DNA]</scope>
    <source>
        <strain evidence="2 3">CBS764</strain>
    </source>
</reference>
<dbReference type="KEGG" id="tgb:HG536_0A07410"/>
<feature type="compositionally biased region" description="Low complexity" evidence="1">
    <location>
        <begin position="207"/>
        <end position="219"/>
    </location>
</feature>
<dbReference type="AlphaFoldDB" id="A0A7G3ZBP0"/>
<organism evidence="2 3">
    <name type="scientific">Torulaspora globosa</name>
    <dbReference type="NCBI Taxonomy" id="48254"/>
    <lineage>
        <taxon>Eukaryota</taxon>
        <taxon>Fungi</taxon>
        <taxon>Dikarya</taxon>
        <taxon>Ascomycota</taxon>
        <taxon>Saccharomycotina</taxon>
        <taxon>Saccharomycetes</taxon>
        <taxon>Saccharomycetales</taxon>
        <taxon>Saccharomycetaceae</taxon>
        <taxon>Torulaspora</taxon>
    </lineage>
</organism>
<accession>A0A7G3ZBP0</accession>
<sequence length="238" mass="26866">MPEQLEKKFKEARTQILITDIPKIKFDSKWPEDLEKELFEREFVDLKRKLQYYTPLAFLNRIVIIFDDEAAAETVYEYLKDRLRNFSYRIYLAESLLAKPRAKSMDDAEESDSPGGESQNHCKPVLSINTYRSTGASSLSLSLGSPSLSPEKNSLDSPTLLKFDSQSKAHYYQEPLPRSDRGSSLTSFSSCTDVPKYLYKPEPSPMTTTSSGGLASSISSDDKIPPPSPSITLKEFPR</sequence>
<dbReference type="GeneID" id="59324023"/>
<dbReference type="RefSeq" id="XP_037137601.1">
    <property type="nucleotide sequence ID" value="XM_037281706.1"/>
</dbReference>
<protein>
    <submittedName>
        <fullName evidence="2">Uncharacterized protein</fullName>
    </submittedName>
</protein>
<evidence type="ECO:0000313" key="2">
    <source>
        <dbReference type="EMBL" id="QLL30926.1"/>
    </source>
</evidence>
<evidence type="ECO:0000313" key="3">
    <source>
        <dbReference type="Proteomes" id="UP000515788"/>
    </source>
</evidence>